<organism evidence="1">
    <name type="scientific">Vibrio vulnificus</name>
    <dbReference type="NCBI Taxonomy" id="672"/>
    <lineage>
        <taxon>Bacteria</taxon>
        <taxon>Pseudomonadati</taxon>
        <taxon>Pseudomonadota</taxon>
        <taxon>Gammaproteobacteria</taxon>
        <taxon>Vibrionales</taxon>
        <taxon>Vibrionaceae</taxon>
        <taxon>Vibrio</taxon>
    </lineage>
</organism>
<gene>
    <name evidence="1" type="ORF">I7730_01025</name>
</gene>
<proteinExistence type="predicted"/>
<protein>
    <submittedName>
        <fullName evidence="1">Uncharacterized protein</fullName>
    </submittedName>
</protein>
<reference evidence="1" key="1">
    <citation type="journal article" date="2018" name="Genome Biol.">
        <title>SKESA: strategic k-mer extension for scrupulous assemblies.</title>
        <authorList>
            <person name="Souvorov A."/>
            <person name="Agarwala R."/>
            <person name="Lipman D.J."/>
        </authorList>
    </citation>
    <scope>NUCLEOTIDE SEQUENCE</scope>
    <source>
        <strain evidence="1">BCW_3452</strain>
    </source>
</reference>
<dbReference type="EMBL" id="DACRBY010000001">
    <property type="protein sequence ID" value="HAS8538381.1"/>
    <property type="molecule type" value="Genomic_DNA"/>
</dbReference>
<accession>A0A8H9MY69</accession>
<dbReference type="Proteomes" id="UP000863257">
    <property type="component" value="Unassembled WGS sequence"/>
</dbReference>
<name>A0A8H9MY69_VIBVL</name>
<evidence type="ECO:0000313" key="1">
    <source>
        <dbReference type="EMBL" id="HAS8538381.1"/>
    </source>
</evidence>
<sequence length="258" mass="29067">MFSVGVVCSIAEMQLRIKCQSEDVYKLSSGLSLSTDTGDTLCAYMYKMGCEMVTVMRCFTSFPKPRSINFEDFVIGTELKASTLIKFYSSLKLWLFSTEELKCLASLISCVSTRRYQNPDLGFWGARLLSSCCHDGVELFKLIPIESQCLLSAMNFHHELEIIMSANSSKSLPKKDLVAVAAFAGGFERSKPSFLSAATGVELSYCTWCLSQFRRDYSNKDAFYRVKVKPILDKLKLGHDGLMVVGWWLDQNFGDENR</sequence>
<reference evidence="1" key="2">
    <citation type="submission" date="2019-01" db="EMBL/GenBank/DDBJ databases">
        <authorList>
            <consortium name="NCBI Pathogen Detection Project"/>
        </authorList>
    </citation>
    <scope>NUCLEOTIDE SEQUENCE</scope>
    <source>
        <strain evidence="1">BCW_3452</strain>
    </source>
</reference>
<comment type="caution">
    <text evidence="1">The sequence shown here is derived from an EMBL/GenBank/DDBJ whole genome shotgun (WGS) entry which is preliminary data.</text>
</comment>
<dbReference type="AlphaFoldDB" id="A0A8H9MY69"/>